<dbReference type="InterPro" id="IPR004045">
    <property type="entry name" value="Glutathione_S-Trfase_N"/>
</dbReference>
<accession>A0A382G573</accession>
<evidence type="ECO:0008006" key="4">
    <source>
        <dbReference type="Google" id="ProtNLM"/>
    </source>
</evidence>
<sequence length="196" mass="22180">YYNIVKAVLIEKGILFEEVLVKPNQEAEYLAKSPMGKVPCIETDQGFLTETGVILDYVDILGDGPSLYPDDPFAKAKVKELIRYIELYIELPGRRLYGDVYFGRSASDEEKSTVKPLLEKGFTALQRIGKFDPYIAGTDLTFADFYFFFAVPPVTQVCKKTWDWNVRSEIPQITAHSDLLATRESVKQVHADRKGA</sequence>
<proteinExistence type="predicted"/>
<organism evidence="3">
    <name type="scientific">marine metagenome</name>
    <dbReference type="NCBI Taxonomy" id="408172"/>
    <lineage>
        <taxon>unclassified sequences</taxon>
        <taxon>metagenomes</taxon>
        <taxon>ecological metagenomes</taxon>
    </lineage>
</organism>
<gene>
    <name evidence="3" type="ORF">METZ01_LOCUS222876</name>
</gene>
<dbReference type="PROSITE" id="PS50405">
    <property type="entry name" value="GST_CTER"/>
    <property type="match status" value="1"/>
</dbReference>
<evidence type="ECO:0000259" key="1">
    <source>
        <dbReference type="PROSITE" id="PS50404"/>
    </source>
</evidence>
<dbReference type="InterPro" id="IPR050983">
    <property type="entry name" value="GST_Omega/HSP26"/>
</dbReference>
<protein>
    <recommendedName>
        <fullName evidence="4">GST N-terminal domain-containing protein</fullName>
    </recommendedName>
</protein>
<dbReference type="CDD" id="cd00570">
    <property type="entry name" value="GST_N_family"/>
    <property type="match status" value="1"/>
</dbReference>
<dbReference type="SFLD" id="SFLDS00019">
    <property type="entry name" value="Glutathione_Transferase_(cytos"/>
    <property type="match status" value="1"/>
</dbReference>
<dbReference type="PANTHER" id="PTHR43968:SF6">
    <property type="entry name" value="GLUTATHIONE S-TRANSFERASE OMEGA"/>
    <property type="match status" value="1"/>
</dbReference>
<evidence type="ECO:0000259" key="2">
    <source>
        <dbReference type="PROSITE" id="PS50405"/>
    </source>
</evidence>
<dbReference type="Gene3D" id="3.40.30.10">
    <property type="entry name" value="Glutaredoxin"/>
    <property type="match status" value="1"/>
</dbReference>
<dbReference type="InterPro" id="IPR036282">
    <property type="entry name" value="Glutathione-S-Trfase_C_sf"/>
</dbReference>
<dbReference type="GO" id="GO:0005737">
    <property type="term" value="C:cytoplasm"/>
    <property type="evidence" value="ECO:0007669"/>
    <property type="project" value="TreeGrafter"/>
</dbReference>
<dbReference type="Gene3D" id="1.20.1050.10">
    <property type="match status" value="1"/>
</dbReference>
<feature type="non-terminal residue" evidence="3">
    <location>
        <position position="1"/>
    </location>
</feature>
<feature type="domain" description="GST N-terminal" evidence="1">
    <location>
        <begin position="1"/>
        <end position="66"/>
    </location>
</feature>
<feature type="domain" description="GST C-terminal" evidence="2">
    <location>
        <begin position="71"/>
        <end position="196"/>
    </location>
</feature>
<dbReference type="InterPro" id="IPR036249">
    <property type="entry name" value="Thioredoxin-like_sf"/>
</dbReference>
<evidence type="ECO:0000313" key="3">
    <source>
        <dbReference type="EMBL" id="SVB70022.1"/>
    </source>
</evidence>
<dbReference type="EMBL" id="UINC01053471">
    <property type="protein sequence ID" value="SVB70022.1"/>
    <property type="molecule type" value="Genomic_DNA"/>
</dbReference>
<dbReference type="PANTHER" id="PTHR43968">
    <property type="match status" value="1"/>
</dbReference>
<dbReference type="SUPFAM" id="SSF52833">
    <property type="entry name" value="Thioredoxin-like"/>
    <property type="match status" value="1"/>
</dbReference>
<dbReference type="InterPro" id="IPR040079">
    <property type="entry name" value="Glutathione_S-Trfase"/>
</dbReference>
<dbReference type="AlphaFoldDB" id="A0A382G573"/>
<dbReference type="InterPro" id="IPR010987">
    <property type="entry name" value="Glutathione-S-Trfase_C-like"/>
</dbReference>
<dbReference type="InterPro" id="IPR004046">
    <property type="entry name" value="GST_C"/>
</dbReference>
<dbReference type="SUPFAM" id="SSF47616">
    <property type="entry name" value="GST C-terminal domain-like"/>
    <property type="match status" value="1"/>
</dbReference>
<dbReference type="PROSITE" id="PS50404">
    <property type="entry name" value="GST_NTER"/>
    <property type="match status" value="1"/>
</dbReference>
<dbReference type="Pfam" id="PF14497">
    <property type="entry name" value="GST_C_3"/>
    <property type="match status" value="1"/>
</dbReference>
<reference evidence="3" key="1">
    <citation type="submission" date="2018-05" db="EMBL/GenBank/DDBJ databases">
        <authorList>
            <person name="Lanie J.A."/>
            <person name="Ng W.-L."/>
            <person name="Kazmierczak K.M."/>
            <person name="Andrzejewski T.M."/>
            <person name="Davidsen T.M."/>
            <person name="Wayne K.J."/>
            <person name="Tettelin H."/>
            <person name="Glass J.I."/>
            <person name="Rusch D."/>
            <person name="Podicherti R."/>
            <person name="Tsui H.-C.T."/>
            <person name="Winkler M.E."/>
        </authorList>
    </citation>
    <scope>NUCLEOTIDE SEQUENCE</scope>
</reference>
<name>A0A382G573_9ZZZZ</name>
<dbReference type="Pfam" id="PF13417">
    <property type="entry name" value="GST_N_3"/>
    <property type="match status" value="1"/>
</dbReference>